<dbReference type="PANTHER" id="PTHR19857">
    <property type="entry name" value="MITOCHONDRIAL DIVISION PROTEIN 1-RELATED"/>
    <property type="match status" value="1"/>
</dbReference>
<dbReference type="InterPro" id="IPR015943">
    <property type="entry name" value="WD40/YVTN_repeat-like_dom_sf"/>
</dbReference>
<dbReference type="Proteomes" id="UP000886520">
    <property type="component" value="Chromosome 11"/>
</dbReference>
<dbReference type="AlphaFoldDB" id="A0A9D4UTN4"/>
<sequence length="480" mass="52306">MDQFVTRDRHAAAEVPSREPRLITWKHALTEVTGRIDSSLKHAVLQTMLRSLSEIGSFPQYVDSQGLPHSRSEHGFRLHQSSSSQYVSPPFLGTRIIYRPYISGLAFDCKGVYLAAVTNNGSLAVHDYESLICHAQGSKKTSMMAVMQLLVCPHLEAVAWNPQNQDEVACVAGYVGKVFCYDISRVSDDPSQVLKVSANAEKVESTGLSDLAFCKLGEKRILASGRKHGEIYVWDRRINTIPQLVLSSSQHGQLNTLALTRDEQVVYAGSSSGHFLAWDLRGGKSSTAFITPGVVYNPPFAAWKMTTLLEQIPSLTAQTAIEMSGIQSISLNQGCEQQLAFHLLNGWSGVLDLSGLKVTHIHCPPPPWCSVEGEGDCVLKKAVLLLRRKPTWLSANSIYACPSFSSSKIKLLDFDLGPSSPHTVEGTEDEALAEHVEVSTSAPVTTCAAHPLNDQFVAGTIEASILVFGDKRESTDENGA</sequence>
<dbReference type="PANTHER" id="PTHR19857:SF21">
    <property type="entry name" value="ANAPHASE-PROMOTING COMPLEX SUBUNIT 4 WD40 DOMAIN-CONTAINING PROTEIN"/>
    <property type="match status" value="1"/>
</dbReference>
<dbReference type="EMBL" id="JABFUD020000011">
    <property type="protein sequence ID" value="KAI5073143.1"/>
    <property type="molecule type" value="Genomic_DNA"/>
</dbReference>
<dbReference type="InterPro" id="IPR036322">
    <property type="entry name" value="WD40_repeat_dom_sf"/>
</dbReference>
<dbReference type="InterPro" id="IPR051179">
    <property type="entry name" value="WD_repeat_multifunction"/>
</dbReference>
<accession>A0A9D4UTN4</accession>
<evidence type="ECO:0008006" key="5">
    <source>
        <dbReference type="Google" id="ProtNLM"/>
    </source>
</evidence>
<keyword evidence="1" id="KW-0853">WD repeat</keyword>
<dbReference type="Gene3D" id="2.130.10.10">
    <property type="entry name" value="YVTN repeat-like/Quinoprotein amine dehydrogenase"/>
    <property type="match status" value="1"/>
</dbReference>
<evidence type="ECO:0000313" key="4">
    <source>
        <dbReference type="Proteomes" id="UP000886520"/>
    </source>
</evidence>
<name>A0A9D4UTN4_ADICA</name>
<keyword evidence="4" id="KW-1185">Reference proteome</keyword>
<keyword evidence="2" id="KW-0677">Repeat</keyword>
<evidence type="ECO:0000313" key="3">
    <source>
        <dbReference type="EMBL" id="KAI5073143.1"/>
    </source>
</evidence>
<gene>
    <name evidence="3" type="ORF">GOP47_0011156</name>
</gene>
<protein>
    <recommendedName>
        <fullName evidence="5">Transducin/WD40 repeat-like superfamily protein</fullName>
    </recommendedName>
</protein>
<proteinExistence type="predicted"/>
<reference evidence="3" key="1">
    <citation type="submission" date="2021-01" db="EMBL/GenBank/DDBJ databases">
        <title>Adiantum capillus-veneris genome.</title>
        <authorList>
            <person name="Fang Y."/>
            <person name="Liao Q."/>
        </authorList>
    </citation>
    <scope>NUCLEOTIDE SEQUENCE</scope>
    <source>
        <strain evidence="3">H3</strain>
        <tissue evidence="3">Leaf</tissue>
    </source>
</reference>
<evidence type="ECO:0000256" key="1">
    <source>
        <dbReference type="ARBA" id="ARBA00022574"/>
    </source>
</evidence>
<dbReference type="OrthoDB" id="10260946at2759"/>
<dbReference type="SUPFAM" id="SSF50978">
    <property type="entry name" value="WD40 repeat-like"/>
    <property type="match status" value="1"/>
</dbReference>
<comment type="caution">
    <text evidence="3">The sequence shown here is derived from an EMBL/GenBank/DDBJ whole genome shotgun (WGS) entry which is preliminary data.</text>
</comment>
<evidence type="ECO:0000256" key="2">
    <source>
        <dbReference type="ARBA" id="ARBA00022737"/>
    </source>
</evidence>
<organism evidence="3 4">
    <name type="scientific">Adiantum capillus-veneris</name>
    <name type="common">Maidenhair fern</name>
    <dbReference type="NCBI Taxonomy" id="13818"/>
    <lineage>
        <taxon>Eukaryota</taxon>
        <taxon>Viridiplantae</taxon>
        <taxon>Streptophyta</taxon>
        <taxon>Embryophyta</taxon>
        <taxon>Tracheophyta</taxon>
        <taxon>Polypodiopsida</taxon>
        <taxon>Polypodiidae</taxon>
        <taxon>Polypodiales</taxon>
        <taxon>Pteridineae</taxon>
        <taxon>Pteridaceae</taxon>
        <taxon>Vittarioideae</taxon>
        <taxon>Adiantum</taxon>
    </lineage>
</organism>